<reference evidence="7 8" key="1">
    <citation type="submission" date="2016-10" db="EMBL/GenBank/DDBJ databases">
        <authorList>
            <person name="de Groot N.N."/>
        </authorList>
    </citation>
    <scope>NUCLEOTIDE SEQUENCE [LARGE SCALE GENOMIC DNA]</scope>
    <source>
        <strain evidence="7 8">DSM 1801</strain>
    </source>
</reference>
<accession>A0A1I0B9F2</accession>
<keyword evidence="5 7" id="KW-0067">ATP-binding</keyword>
<evidence type="ECO:0000313" key="7">
    <source>
        <dbReference type="EMBL" id="SET03337.1"/>
    </source>
</evidence>
<evidence type="ECO:0000256" key="4">
    <source>
        <dbReference type="ARBA" id="ARBA00022748"/>
    </source>
</evidence>
<dbReference type="InterPro" id="IPR003439">
    <property type="entry name" value="ABC_transporter-like_ATP-bd"/>
</dbReference>
<evidence type="ECO:0000256" key="5">
    <source>
        <dbReference type="ARBA" id="ARBA00022840"/>
    </source>
</evidence>
<dbReference type="SUPFAM" id="SSF52540">
    <property type="entry name" value="P-loop containing nucleoside triphosphate hydrolases"/>
    <property type="match status" value="1"/>
</dbReference>
<dbReference type="STRING" id="29364.SAMN04487772_10727"/>
<dbReference type="GO" id="GO:0017004">
    <property type="term" value="P:cytochrome complex assembly"/>
    <property type="evidence" value="ECO:0007669"/>
    <property type="project" value="UniProtKB-KW"/>
</dbReference>
<dbReference type="RefSeq" id="WP_177180664.1">
    <property type="nucleotide sequence ID" value="NZ_FOHN01000007.1"/>
</dbReference>
<dbReference type="InterPro" id="IPR003593">
    <property type="entry name" value="AAA+_ATPase"/>
</dbReference>
<dbReference type="PROSITE" id="PS50893">
    <property type="entry name" value="ABC_TRANSPORTER_2"/>
    <property type="match status" value="1"/>
</dbReference>
<dbReference type="CDD" id="cd03230">
    <property type="entry name" value="ABC_DR_subfamily_A"/>
    <property type="match status" value="1"/>
</dbReference>
<dbReference type="Pfam" id="PF00005">
    <property type="entry name" value="ABC_tran"/>
    <property type="match status" value="1"/>
</dbReference>
<dbReference type="SMART" id="SM00382">
    <property type="entry name" value="AAA"/>
    <property type="match status" value="1"/>
</dbReference>
<feature type="domain" description="ABC transporter" evidence="6">
    <location>
        <begin position="3"/>
        <end position="236"/>
    </location>
</feature>
<keyword evidence="2" id="KW-0813">Transport</keyword>
<dbReference type="Gene3D" id="3.40.50.300">
    <property type="entry name" value="P-loop containing nucleotide triphosphate hydrolases"/>
    <property type="match status" value="1"/>
</dbReference>
<dbReference type="InterPro" id="IPR027417">
    <property type="entry name" value="P-loop_NTPase"/>
</dbReference>
<dbReference type="PANTHER" id="PTHR43335">
    <property type="entry name" value="ABC TRANSPORTER, ATP-BINDING PROTEIN"/>
    <property type="match status" value="1"/>
</dbReference>
<dbReference type="NCBIfam" id="TIGR01189">
    <property type="entry name" value="ccmA"/>
    <property type="match status" value="1"/>
</dbReference>
<dbReference type="PANTHER" id="PTHR43335:SF4">
    <property type="entry name" value="ABC TRANSPORTER, ATP-BINDING PROTEIN"/>
    <property type="match status" value="1"/>
</dbReference>
<dbReference type="InterPro" id="IPR005895">
    <property type="entry name" value="ABC_transptr_haem_export_CcmA"/>
</dbReference>
<keyword evidence="4" id="KW-0201">Cytochrome c-type biogenesis</keyword>
<dbReference type="AlphaFoldDB" id="A0A1I0B9F2"/>
<sequence length="303" mass="34909">MNIEMKSVKKSFQSNCVLNGINLKISPSDIMLIVGKNGAGKTTILRLLLGLYTPDEGSITIDGIDSKTRQYQKLKKNMGFLNDNIGLFRDLTVWENVEFFHRIYFPEAKKNIRNQMISDVLKRVELYNHRDEKIDFFSRGMRQRLAIARAIVNQPNLLILDEPNRGLDVEGKEMLKEIVQEYHKKGATVLVNSHDLNDIQEYVTHLSFLSKGKIVYAGSYCDLIKNQQNKQYRIRVENPELVLKQIASLDYVLNAELTEGSLIVSLNTDISNLSKWFALNSIEVYELIQMNQDLVALYKQYIQ</sequence>
<dbReference type="Proteomes" id="UP000199800">
    <property type="component" value="Unassembled WGS sequence"/>
</dbReference>
<organism evidence="7 8">
    <name type="scientific">[Clostridium] polysaccharolyticum</name>
    <dbReference type="NCBI Taxonomy" id="29364"/>
    <lineage>
        <taxon>Bacteria</taxon>
        <taxon>Bacillati</taxon>
        <taxon>Bacillota</taxon>
        <taxon>Clostridia</taxon>
        <taxon>Lachnospirales</taxon>
        <taxon>Lachnospiraceae</taxon>
    </lineage>
</organism>
<keyword evidence="8" id="KW-1185">Reference proteome</keyword>
<dbReference type="GO" id="GO:0005524">
    <property type="term" value="F:ATP binding"/>
    <property type="evidence" value="ECO:0007669"/>
    <property type="project" value="UniProtKB-KW"/>
</dbReference>
<evidence type="ECO:0000259" key="6">
    <source>
        <dbReference type="PROSITE" id="PS50893"/>
    </source>
</evidence>
<comment type="similarity">
    <text evidence="1">Belongs to the ABC transporter superfamily.</text>
</comment>
<evidence type="ECO:0000256" key="3">
    <source>
        <dbReference type="ARBA" id="ARBA00022741"/>
    </source>
</evidence>
<evidence type="ECO:0000256" key="2">
    <source>
        <dbReference type="ARBA" id="ARBA00022448"/>
    </source>
</evidence>
<evidence type="ECO:0000313" key="8">
    <source>
        <dbReference type="Proteomes" id="UP000199800"/>
    </source>
</evidence>
<dbReference type="EMBL" id="FOHN01000007">
    <property type="protein sequence ID" value="SET03337.1"/>
    <property type="molecule type" value="Genomic_DNA"/>
</dbReference>
<name>A0A1I0B9F2_9FIRM</name>
<keyword evidence="3" id="KW-0547">Nucleotide-binding</keyword>
<dbReference type="GO" id="GO:0022857">
    <property type="term" value="F:transmembrane transporter activity"/>
    <property type="evidence" value="ECO:0007669"/>
    <property type="project" value="InterPro"/>
</dbReference>
<gene>
    <name evidence="7" type="ORF">SAMN04487772_10727</name>
</gene>
<proteinExistence type="inferred from homology"/>
<protein>
    <submittedName>
        <fullName evidence="7">ABC-2 type transport system ATP-binding protein</fullName>
    </submittedName>
</protein>
<dbReference type="GO" id="GO:0016887">
    <property type="term" value="F:ATP hydrolysis activity"/>
    <property type="evidence" value="ECO:0007669"/>
    <property type="project" value="InterPro"/>
</dbReference>
<evidence type="ECO:0000256" key="1">
    <source>
        <dbReference type="ARBA" id="ARBA00005417"/>
    </source>
</evidence>